<dbReference type="InterPro" id="IPR008272">
    <property type="entry name" value="HB-CoA_thioesterase_AS"/>
</dbReference>
<dbReference type="PIRSF" id="PIRSF003230">
    <property type="entry name" value="YbgC"/>
    <property type="match status" value="1"/>
</dbReference>
<dbReference type="PANTHER" id="PTHR31793">
    <property type="entry name" value="4-HYDROXYBENZOYL-COA THIOESTERASE FAMILY MEMBER"/>
    <property type="match status" value="1"/>
</dbReference>
<dbReference type="GO" id="GO:0047617">
    <property type="term" value="F:fatty acyl-CoA hydrolase activity"/>
    <property type="evidence" value="ECO:0007669"/>
    <property type="project" value="TreeGrafter"/>
</dbReference>
<sequence length="151" mass="16857">MAQGVHLYPVRVYFEDTDAGGIVYHANYLRFAERARTEALRAMGLPHSDMMLRHGMIFVVRHAELDYQRPARLDDSLVVETTTTSVGGASMKLRQRVKRGDETLVVVDVTLVSVREETGRADRIPAAWRDALTTMARAREDAQAADNIGVS</sequence>
<dbReference type="EMBL" id="JAESVB010000007">
    <property type="protein sequence ID" value="MCB8876758.1"/>
    <property type="molecule type" value="Genomic_DNA"/>
</dbReference>
<organism evidence="4 5">
    <name type="scientific">Acidisoma silvae</name>
    <dbReference type="NCBI Taxonomy" id="2802396"/>
    <lineage>
        <taxon>Bacteria</taxon>
        <taxon>Pseudomonadati</taxon>
        <taxon>Pseudomonadota</taxon>
        <taxon>Alphaproteobacteria</taxon>
        <taxon>Acetobacterales</taxon>
        <taxon>Acidocellaceae</taxon>
        <taxon>Acidisoma</taxon>
    </lineage>
</organism>
<dbReference type="AlphaFoldDB" id="A0A963YVF4"/>
<name>A0A963YVF4_9PROT</name>
<evidence type="ECO:0000259" key="3">
    <source>
        <dbReference type="Pfam" id="PF03061"/>
    </source>
</evidence>
<dbReference type="SUPFAM" id="SSF54637">
    <property type="entry name" value="Thioesterase/thiol ester dehydrase-isomerase"/>
    <property type="match status" value="1"/>
</dbReference>
<comment type="similarity">
    <text evidence="1">Belongs to the 4-hydroxybenzoyl-CoA thioesterase family.</text>
</comment>
<dbReference type="InterPro" id="IPR014166">
    <property type="entry name" value="Tol-Pal_acyl-CoA_thioesterase"/>
</dbReference>
<dbReference type="Gene3D" id="3.10.129.10">
    <property type="entry name" value="Hotdog Thioesterase"/>
    <property type="match status" value="1"/>
</dbReference>
<evidence type="ECO:0000256" key="2">
    <source>
        <dbReference type="ARBA" id="ARBA00022801"/>
    </source>
</evidence>
<evidence type="ECO:0000313" key="5">
    <source>
        <dbReference type="Proteomes" id="UP000708298"/>
    </source>
</evidence>
<dbReference type="FunFam" id="3.10.129.10:FF:000004">
    <property type="entry name" value="Tol-pal system-associated acyl-CoA thioesterase"/>
    <property type="match status" value="1"/>
</dbReference>
<dbReference type="InterPro" id="IPR050563">
    <property type="entry name" value="4-hydroxybenzoyl-CoA_TE"/>
</dbReference>
<dbReference type="CDD" id="cd00586">
    <property type="entry name" value="4HBT"/>
    <property type="match status" value="1"/>
</dbReference>
<comment type="caution">
    <text evidence="4">The sequence shown here is derived from an EMBL/GenBank/DDBJ whole genome shotgun (WGS) entry which is preliminary data.</text>
</comment>
<accession>A0A963YVF4</accession>
<dbReference type="Proteomes" id="UP000708298">
    <property type="component" value="Unassembled WGS sequence"/>
</dbReference>
<reference evidence="4" key="1">
    <citation type="journal article" date="2021" name="Microorganisms">
        <title>Acidisoma silvae sp. nov. and Acidisomacellulosilytica sp. nov., Two Acidophilic Bacteria Isolated from Decaying Wood, Hydrolyzing Cellulose and Producing Poly-3-hydroxybutyrate.</title>
        <authorList>
            <person name="Mieszkin S."/>
            <person name="Pouder E."/>
            <person name="Uroz S."/>
            <person name="Simon-Colin C."/>
            <person name="Alain K."/>
        </authorList>
    </citation>
    <scope>NUCLEOTIDE SEQUENCE</scope>
    <source>
        <strain evidence="4">HW T2.11</strain>
    </source>
</reference>
<dbReference type="InterPro" id="IPR006684">
    <property type="entry name" value="YbgC/YbaW"/>
</dbReference>
<gene>
    <name evidence="4" type="primary">ybgC</name>
    <name evidence="4" type="ORF">ASILVAE211_16320</name>
</gene>
<dbReference type="NCBIfam" id="TIGR02799">
    <property type="entry name" value="thio_ybgC"/>
    <property type="match status" value="1"/>
</dbReference>
<dbReference type="PROSITE" id="PS01328">
    <property type="entry name" value="4HBCOA_THIOESTERASE"/>
    <property type="match status" value="1"/>
</dbReference>
<dbReference type="InterPro" id="IPR029069">
    <property type="entry name" value="HotDog_dom_sf"/>
</dbReference>
<dbReference type="InterPro" id="IPR006683">
    <property type="entry name" value="Thioestr_dom"/>
</dbReference>
<dbReference type="Pfam" id="PF03061">
    <property type="entry name" value="4HBT"/>
    <property type="match status" value="1"/>
</dbReference>
<keyword evidence="2" id="KW-0378">Hydrolase</keyword>
<evidence type="ECO:0000313" key="4">
    <source>
        <dbReference type="EMBL" id="MCB8876758.1"/>
    </source>
</evidence>
<dbReference type="NCBIfam" id="TIGR00051">
    <property type="entry name" value="YbgC/FadM family acyl-CoA thioesterase"/>
    <property type="match status" value="1"/>
</dbReference>
<protein>
    <submittedName>
        <fullName evidence="4">Tol-pal system-associated acyl-CoA thioesterase</fullName>
    </submittedName>
</protein>
<keyword evidence="5" id="KW-1185">Reference proteome</keyword>
<feature type="domain" description="Thioesterase" evidence="3">
    <location>
        <begin position="20"/>
        <end position="105"/>
    </location>
</feature>
<evidence type="ECO:0000256" key="1">
    <source>
        <dbReference type="ARBA" id="ARBA00005953"/>
    </source>
</evidence>
<proteinExistence type="inferred from homology"/>
<dbReference type="PANTHER" id="PTHR31793:SF37">
    <property type="entry name" value="ACYL-COA THIOESTER HYDROLASE YBGC"/>
    <property type="match status" value="1"/>
</dbReference>
<reference evidence="4" key="2">
    <citation type="submission" date="2021-01" db="EMBL/GenBank/DDBJ databases">
        <authorList>
            <person name="Mieszkin S."/>
            <person name="Pouder E."/>
            <person name="Alain K."/>
        </authorList>
    </citation>
    <scope>NUCLEOTIDE SEQUENCE</scope>
    <source>
        <strain evidence="4">HW T2.11</strain>
    </source>
</reference>